<dbReference type="AlphaFoldDB" id="A0A8S0VN40"/>
<gene>
    <name evidence="2" type="ORF">OLEA9_A037510</name>
</gene>
<keyword evidence="3" id="KW-1185">Reference proteome</keyword>
<proteinExistence type="predicted"/>
<evidence type="ECO:0000313" key="2">
    <source>
        <dbReference type="EMBL" id="CAA3033273.1"/>
    </source>
</evidence>
<organism evidence="2 3">
    <name type="scientific">Olea europaea subsp. europaea</name>
    <dbReference type="NCBI Taxonomy" id="158383"/>
    <lineage>
        <taxon>Eukaryota</taxon>
        <taxon>Viridiplantae</taxon>
        <taxon>Streptophyta</taxon>
        <taxon>Embryophyta</taxon>
        <taxon>Tracheophyta</taxon>
        <taxon>Spermatophyta</taxon>
        <taxon>Magnoliopsida</taxon>
        <taxon>eudicotyledons</taxon>
        <taxon>Gunneridae</taxon>
        <taxon>Pentapetalae</taxon>
        <taxon>asterids</taxon>
        <taxon>lamiids</taxon>
        <taxon>Lamiales</taxon>
        <taxon>Oleaceae</taxon>
        <taxon>Oleeae</taxon>
        <taxon>Olea</taxon>
    </lineage>
</organism>
<evidence type="ECO:0000256" key="1">
    <source>
        <dbReference type="SAM" id="MobiDB-lite"/>
    </source>
</evidence>
<dbReference type="OrthoDB" id="10004495at2759"/>
<accession>A0A8S0VN40</accession>
<reference evidence="2 3" key="1">
    <citation type="submission" date="2019-12" db="EMBL/GenBank/DDBJ databases">
        <authorList>
            <person name="Alioto T."/>
            <person name="Alioto T."/>
            <person name="Gomez Garrido J."/>
        </authorList>
    </citation>
    <scope>NUCLEOTIDE SEQUENCE [LARGE SCALE GENOMIC DNA]</scope>
</reference>
<sequence>NGSVTSAKRAVGGGGVVRPPRPIIPRSDPYEGYPIDKSIPDVRSWNSCEVYEYFKKFFEPDVCKALFEM</sequence>
<protein>
    <submittedName>
        <fullName evidence="2">Uncharacterized protein</fullName>
    </submittedName>
</protein>
<feature type="non-terminal residue" evidence="2">
    <location>
        <position position="69"/>
    </location>
</feature>
<evidence type="ECO:0000313" key="3">
    <source>
        <dbReference type="Proteomes" id="UP000594638"/>
    </source>
</evidence>
<feature type="region of interest" description="Disordered" evidence="1">
    <location>
        <begin position="1"/>
        <end position="29"/>
    </location>
</feature>
<feature type="non-terminal residue" evidence="2">
    <location>
        <position position="1"/>
    </location>
</feature>
<name>A0A8S0VN40_OLEEU</name>
<dbReference type="Gramene" id="OE9A037510T1">
    <property type="protein sequence ID" value="OE9A037510C1"/>
    <property type="gene ID" value="OE9A037510"/>
</dbReference>
<dbReference type="Proteomes" id="UP000594638">
    <property type="component" value="Unassembled WGS sequence"/>
</dbReference>
<comment type="caution">
    <text evidence="2">The sequence shown here is derived from an EMBL/GenBank/DDBJ whole genome shotgun (WGS) entry which is preliminary data.</text>
</comment>
<dbReference type="EMBL" id="CACTIH010010108">
    <property type="protein sequence ID" value="CAA3033273.1"/>
    <property type="molecule type" value="Genomic_DNA"/>
</dbReference>